<accession>A0A9P6JWM8</accession>
<evidence type="ECO:0000313" key="3">
    <source>
        <dbReference type="Proteomes" id="UP000807306"/>
    </source>
</evidence>
<organism evidence="2 3">
    <name type="scientific">Crepidotus variabilis</name>
    <dbReference type="NCBI Taxonomy" id="179855"/>
    <lineage>
        <taxon>Eukaryota</taxon>
        <taxon>Fungi</taxon>
        <taxon>Dikarya</taxon>
        <taxon>Basidiomycota</taxon>
        <taxon>Agaricomycotina</taxon>
        <taxon>Agaricomycetes</taxon>
        <taxon>Agaricomycetidae</taxon>
        <taxon>Agaricales</taxon>
        <taxon>Agaricineae</taxon>
        <taxon>Crepidotaceae</taxon>
        <taxon>Crepidotus</taxon>
    </lineage>
</organism>
<dbReference type="InterPro" id="IPR046522">
    <property type="entry name" value="DUF6699"/>
</dbReference>
<dbReference type="OrthoDB" id="3241567at2759"/>
<dbReference type="Proteomes" id="UP000807306">
    <property type="component" value="Unassembled WGS sequence"/>
</dbReference>
<comment type="caution">
    <text evidence="2">The sequence shown here is derived from an EMBL/GenBank/DDBJ whole genome shotgun (WGS) entry which is preliminary data.</text>
</comment>
<dbReference type="Pfam" id="PF20415">
    <property type="entry name" value="DUF6699"/>
    <property type="match status" value="1"/>
</dbReference>
<name>A0A9P6JWM8_9AGAR</name>
<proteinExistence type="predicted"/>
<keyword evidence="3" id="KW-1185">Reference proteome</keyword>
<protein>
    <recommendedName>
        <fullName evidence="1">DUF6699 domain-containing protein</fullName>
    </recommendedName>
</protein>
<dbReference type="EMBL" id="MU157824">
    <property type="protein sequence ID" value="KAF9535249.1"/>
    <property type="molecule type" value="Genomic_DNA"/>
</dbReference>
<feature type="non-terminal residue" evidence="2">
    <location>
        <position position="197"/>
    </location>
</feature>
<evidence type="ECO:0000259" key="1">
    <source>
        <dbReference type="Pfam" id="PF20415"/>
    </source>
</evidence>
<dbReference type="AlphaFoldDB" id="A0A9P6JWM8"/>
<sequence length="197" mass="22820">WTPPSPPQWTPSQPTLSIHRHLCYNIMNPNAPPELLWDVIHPPNYARVSDPRHPRMWKKPEFDSEAVQPSVKKVWIVCDHAVLGFWIKKWGHITVTSEKNVTIRDILDGIFKYLRKPLTESDIEDLNTVPGNLDSLDYARTKRAKESLEVDSVVLSSSYRRVDVVGTHRRFAGMRIVVYPDDTWRLHFNLLPGPVPR</sequence>
<reference evidence="2" key="1">
    <citation type="submission" date="2020-11" db="EMBL/GenBank/DDBJ databases">
        <authorList>
            <consortium name="DOE Joint Genome Institute"/>
            <person name="Ahrendt S."/>
            <person name="Riley R."/>
            <person name="Andreopoulos W."/>
            <person name="Labutti K."/>
            <person name="Pangilinan J."/>
            <person name="Ruiz-Duenas F.J."/>
            <person name="Barrasa J.M."/>
            <person name="Sanchez-Garcia M."/>
            <person name="Camarero S."/>
            <person name="Miyauchi S."/>
            <person name="Serrano A."/>
            <person name="Linde D."/>
            <person name="Babiker R."/>
            <person name="Drula E."/>
            <person name="Ayuso-Fernandez I."/>
            <person name="Pacheco R."/>
            <person name="Padilla G."/>
            <person name="Ferreira P."/>
            <person name="Barriuso J."/>
            <person name="Kellner H."/>
            <person name="Castanera R."/>
            <person name="Alfaro M."/>
            <person name="Ramirez L."/>
            <person name="Pisabarro A.G."/>
            <person name="Kuo A."/>
            <person name="Tritt A."/>
            <person name="Lipzen A."/>
            <person name="He G."/>
            <person name="Yan M."/>
            <person name="Ng V."/>
            <person name="Cullen D."/>
            <person name="Martin F."/>
            <person name="Rosso M.-N."/>
            <person name="Henrissat B."/>
            <person name="Hibbett D."/>
            <person name="Martinez A.T."/>
            <person name="Grigoriev I.V."/>
        </authorList>
    </citation>
    <scope>NUCLEOTIDE SEQUENCE</scope>
    <source>
        <strain evidence="2">CBS 506.95</strain>
    </source>
</reference>
<gene>
    <name evidence="2" type="ORF">CPB83DRAFT_731838</name>
</gene>
<feature type="non-terminal residue" evidence="2">
    <location>
        <position position="1"/>
    </location>
</feature>
<feature type="domain" description="DUF6699" evidence="1">
    <location>
        <begin position="35"/>
        <end position="174"/>
    </location>
</feature>
<evidence type="ECO:0000313" key="2">
    <source>
        <dbReference type="EMBL" id="KAF9535249.1"/>
    </source>
</evidence>